<dbReference type="Proteomes" id="UP000262582">
    <property type="component" value="Chromosome"/>
</dbReference>
<protein>
    <submittedName>
        <fullName evidence="1">Phage regulatory protein</fullName>
    </submittedName>
    <submittedName>
        <fullName evidence="2">Transcriptional regulator</fullName>
    </submittedName>
</protein>
<reference evidence="2 4" key="1">
    <citation type="submission" date="2017-09" db="EMBL/GenBank/DDBJ databases">
        <title>Genomics of the genus Arcobacter.</title>
        <authorList>
            <person name="Perez-Cataluna A."/>
            <person name="Figueras M.J."/>
            <person name="Salas-Masso N."/>
        </authorList>
    </citation>
    <scope>NUCLEOTIDE SEQUENCE [LARGE SCALE GENOMIC DNA]</scope>
    <source>
        <strain evidence="2 4">CECT 7837</strain>
    </source>
</reference>
<dbReference type="InterPro" id="IPR014054">
    <property type="entry name" value="Phage_regulatory_Rha"/>
</dbReference>
<evidence type="ECO:0000313" key="4">
    <source>
        <dbReference type="Proteomes" id="UP000290588"/>
    </source>
</evidence>
<sequence length="231" mass="26898">MQLISKHKIKGENIPVTTSRKVAEIFEKRHADVIRAIENLIDGGDPNFGLSSNELNIALVKMFFISQYKDKKGETRKEYLLTQDGFTLLAMGFTGPKALEFKLAYIKAFNEMKKELEDFRFQRKIAKEGYKGLTGSLKDELGDDAKIYHFSNEADMLNKIVLGLTAKQYCDIHQVDRKCMRDHLSSKDLEVISELEKYDEFLIRRGFTYKQREEELSEYHLRRLRKTLEVA</sequence>
<proteinExistence type="predicted"/>
<dbReference type="Proteomes" id="UP000290588">
    <property type="component" value="Unassembled WGS sequence"/>
</dbReference>
<evidence type="ECO:0000313" key="3">
    <source>
        <dbReference type="Proteomes" id="UP000262582"/>
    </source>
</evidence>
<reference evidence="1 3" key="2">
    <citation type="submission" date="2018-08" db="EMBL/GenBank/DDBJ databases">
        <title>Complete genome of the Arcobacter ellisii type strain LMG 26155.</title>
        <authorList>
            <person name="Miller W.G."/>
            <person name="Yee E."/>
            <person name="Bono J.L."/>
        </authorList>
    </citation>
    <scope>NUCLEOTIDE SEQUENCE [LARGE SCALE GENOMIC DNA]</scope>
    <source>
        <strain evidence="1 3">LMG 26155</strain>
    </source>
</reference>
<keyword evidence="3" id="KW-1185">Reference proteome</keyword>
<dbReference type="EMBL" id="NXIG01000015">
    <property type="protein sequence ID" value="RXI28987.1"/>
    <property type="molecule type" value="Genomic_DNA"/>
</dbReference>
<organism evidence="2 4">
    <name type="scientific">Arcobacter ellisii</name>
    <dbReference type="NCBI Taxonomy" id="913109"/>
    <lineage>
        <taxon>Bacteria</taxon>
        <taxon>Pseudomonadati</taxon>
        <taxon>Campylobacterota</taxon>
        <taxon>Epsilonproteobacteria</taxon>
        <taxon>Campylobacterales</taxon>
        <taxon>Arcobacteraceae</taxon>
        <taxon>Arcobacter</taxon>
    </lineage>
</organism>
<dbReference type="EMBL" id="CP032097">
    <property type="protein sequence ID" value="AXX95097.1"/>
    <property type="molecule type" value="Genomic_DNA"/>
</dbReference>
<evidence type="ECO:0000313" key="2">
    <source>
        <dbReference type="EMBL" id="RXI28987.1"/>
    </source>
</evidence>
<evidence type="ECO:0000313" key="1">
    <source>
        <dbReference type="EMBL" id="AXX95097.1"/>
    </source>
</evidence>
<dbReference type="Pfam" id="PF09669">
    <property type="entry name" value="Phage_pRha"/>
    <property type="match status" value="1"/>
</dbReference>
<dbReference type="NCBIfam" id="TIGR02681">
    <property type="entry name" value="phage_pRha"/>
    <property type="match status" value="1"/>
</dbReference>
<dbReference type="KEGG" id="aell:AELL_1435"/>
<name>A0A347U8B9_9BACT</name>
<dbReference type="AlphaFoldDB" id="A0A347U8B9"/>
<accession>A0A347U8B9</accession>
<dbReference type="RefSeq" id="WP_118917286.1">
    <property type="nucleotide sequence ID" value="NZ_CP032097.1"/>
</dbReference>
<gene>
    <name evidence="1" type="ORF">AELL_1435</name>
    <name evidence="2" type="ORF">CP962_12260</name>
</gene>
<dbReference type="OrthoDB" id="9808959at2"/>